<evidence type="ECO:0000256" key="2">
    <source>
        <dbReference type="SAM" id="SignalP"/>
    </source>
</evidence>
<gene>
    <name evidence="3" type="ORF">KUDE01_026632</name>
</gene>
<reference evidence="3" key="1">
    <citation type="submission" date="2023-04" db="EMBL/GenBank/DDBJ databases">
        <title>Chromosome-level genome of Chaenocephalus aceratus.</title>
        <authorList>
            <person name="Park H."/>
        </authorList>
    </citation>
    <scope>NUCLEOTIDE SEQUENCE</scope>
    <source>
        <strain evidence="3">DE</strain>
        <tissue evidence="3">Muscle</tissue>
    </source>
</reference>
<sequence>MKLMNRTLLLSLLSRCNQIMEDSGMDINRQQINMTISSTTVTPLSSTSPAPPVSNSRDSYDNAYFYILFVMIFYSFIAMGLFKCLGRDDEKDPYKEFISTGPPSTEQFNTGHMEEKFYFEEESSLFEPQAFLISVVFY</sequence>
<feature type="transmembrane region" description="Helical" evidence="1">
    <location>
        <begin position="63"/>
        <end position="82"/>
    </location>
</feature>
<dbReference type="Proteomes" id="UP001228049">
    <property type="component" value="Unassembled WGS sequence"/>
</dbReference>
<comment type="caution">
    <text evidence="3">The sequence shown here is derived from an EMBL/GenBank/DDBJ whole genome shotgun (WGS) entry which is preliminary data.</text>
</comment>
<dbReference type="AlphaFoldDB" id="A0AAD9B9A5"/>
<keyword evidence="1" id="KW-0472">Membrane</keyword>
<keyword evidence="1" id="KW-1133">Transmembrane helix</keyword>
<name>A0AAD9B9A5_DISEL</name>
<keyword evidence="1" id="KW-0812">Transmembrane</keyword>
<evidence type="ECO:0000256" key="1">
    <source>
        <dbReference type="SAM" id="Phobius"/>
    </source>
</evidence>
<evidence type="ECO:0000313" key="3">
    <source>
        <dbReference type="EMBL" id="KAK1878503.1"/>
    </source>
</evidence>
<organism evidence="3 4">
    <name type="scientific">Dissostichus eleginoides</name>
    <name type="common">Patagonian toothfish</name>
    <name type="synonym">Dissostichus amissus</name>
    <dbReference type="NCBI Taxonomy" id="100907"/>
    <lineage>
        <taxon>Eukaryota</taxon>
        <taxon>Metazoa</taxon>
        <taxon>Chordata</taxon>
        <taxon>Craniata</taxon>
        <taxon>Vertebrata</taxon>
        <taxon>Euteleostomi</taxon>
        <taxon>Actinopterygii</taxon>
        <taxon>Neopterygii</taxon>
        <taxon>Teleostei</taxon>
        <taxon>Neoteleostei</taxon>
        <taxon>Acanthomorphata</taxon>
        <taxon>Eupercaria</taxon>
        <taxon>Perciformes</taxon>
        <taxon>Notothenioidei</taxon>
        <taxon>Nototheniidae</taxon>
        <taxon>Dissostichus</taxon>
    </lineage>
</organism>
<accession>A0AAD9B9A5</accession>
<dbReference type="EMBL" id="JASDAP010000026">
    <property type="protein sequence ID" value="KAK1878503.1"/>
    <property type="molecule type" value="Genomic_DNA"/>
</dbReference>
<keyword evidence="4" id="KW-1185">Reference proteome</keyword>
<feature type="chain" id="PRO_5042096549" evidence="2">
    <location>
        <begin position="19"/>
        <end position="138"/>
    </location>
</feature>
<protein>
    <submittedName>
        <fullName evidence="3">Potassium voltage-gated channel subfamily E regulatory beta subunit 5</fullName>
    </submittedName>
</protein>
<keyword evidence="2" id="KW-0732">Signal</keyword>
<evidence type="ECO:0000313" key="4">
    <source>
        <dbReference type="Proteomes" id="UP001228049"/>
    </source>
</evidence>
<proteinExistence type="predicted"/>
<feature type="signal peptide" evidence="2">
    <location>
        <begin position="1"/>
        <end position="18"/>
    </location>
</feature>